<evidence type="ECO:0000256" key="5">
    <source>
        <dbReference type="SAM" id="Coils"/>
    </source>
</evidence>
<dbReference type="Proteomes" id="UP000777482">
    <property type="component" value="Unassembled WGS sequence"/>
</dbReference>
<accession>A0A9P6W044</accession>
<keyword evidence="9" id="KW-1185">Reference proteome</keyword>
<feature type="region of interest" description="Disordered" evidence="6">
    <location>
        <begin position="462"/>
        <end position="530"/>
    </location>
</feature>
<keyword evidence="7" id="KW-0812">Transmembrane</keyword>
<protein>
    <submittedName>
        <fullName evidence="8">Uncharacterized protein</fullName>
    </submittedName>
</protein>
<comment type="caution">
    <text evidence="8">The sequence shown here is derived from an EMBL/GenBank/DDBJ whole genome shotgun (WGS) entry which is preliminary data.</text>
</comment>
<dbReference type="GO" id="GO:0019843">
    <property type="term" value="F:rRNA binding"/>
    <property type="evidence" value="ECO:0007669"/>
    <property type="project" value="TreeGrafter"/>
</dbReference>
<keyword evidence="4" id="KW-0539">Nucleus</keyword>
<sequence>MATLDASDLLTLRYASNLPLLLAAASPALSSHLAQTRPSPSSSSSWSATRCGYCGAETVGGIAGAAYWVERGELVGSCGACRRISVRRHHPRTTTSDHGKKQFERVKKRMRTTPSPTKEVLHPTAYRTTTNTARALSEEDTLSRPPPPPPPSRPRSTRESTTSSVADIGADILKREPTSRDTTAPPPLLSTSLDASLPPLAKKKRTLPSTTTTTSQQRREDVVPRSASTSSSSSSRPLPATPTAPLTLAREPTKLGATTTTTTTTTETMMATASSNNTDTTNLKPPQAPPPSTKRNKRPKKQPAGLANLLAQKKKEREAQQEQEAAGVAGGLMDFLQAFEASRPVVQWDHRAGMRSGTATGVVLAADAGKRVEKEGKRRWRTNPTVACPWDIAPLNSLSRAISSSNAGETHPANIIIIVVVLLLFLFADVVVVALLLIESGGSGGGFQVPLPGRDGVTLRPEDRDCYSSHPVTGRTRQTLSLARDFESPTTSINQKRAQALPSTMAPSRSSSSKKGKGKATVELDANGRPPKLKRVKEVVEYLTGFSKRKKAKQTIRRNKAIEREKTALNQMRKQIRDERKQRAAQNVKIAKEMYGDAGSGDDDEDDDEMSGSGSDSDEGGEANEAEGAAYEGPDTLATVTVEPLSLSRSPTPDLHAFDPTTLDLGQQDRPPRPAQQQGSVHKKRVKNAPQARPKLTRQEKKERATGAKKVKKKMANKMKGTKGRANK</sequence>
<feature type="compositionally biased region" description="Low complexity" evidence="6">
    <location>
        <begin position="224"/>
        <end position="250"/>
    </location>
</feature>
<gene>
    <name evidence="8" type="ORF">C6P46_005528</name>
</gene>
<feature type="compositionally biased region" description="Polar residues" evidence="6">
    <location>
        <begin position="488"/>
        <end position="509"/>
    </location>
</feature>
<feature type="compositionally biased region" description="Basic residues" evidence="6">
    <location>
        <begin position="707"/>
        <end position="728"/>
    </location>
</feature>
<name>A0A9P6W044_RHOMI</name>
<dbReference type="OrthoDB" id="551633at2759"/>
<proteinExistence type="inferred from homology"/>
<evidence type="ECO:0000313" key="9">
    <source>
        <dbReference type="Proteomes" id="UP000777482"/>
    </source>
</evidence>
<dbReference type="GO" id="GO:0005730">
    <property type="term" value="C:nucleolus"/>
    <property type="evidence" value="ECO:0007669"/>
    <property type="project" value="UniProtKB-SubCell"/>
</dbReference>
<feature type="coiled-coil region" evidence="5">
    <location>
        <begin position="552"/>
        <end position="589"/>
    </location>
</feature>
<evidence type="ECO:0000256" key="1">
    <source>
        <dbReference type="ARBA" id="ARBA00004604"/>
    </source>
</evidence>
<evidence type="ECO:0000256" key="6">
    <source>
        <dbReference type="SAM" id="MobiDB-lite"/>
    </source>
</evidence>
<keyword evidence="7" id="KW-1133">Transmembrane helix</keyword>
<feature type="region of interest" description="Disordered" evidence="6">
    <location>
        <begin position="591"/>
        <end position="728"/>
    </location>
</feature>
<dbReference type="AlphaFoldDB" id="A0A9P6W044"/>
<organism evidence="8 9">
    <name type="scientific">Rhodotorula mucilaginosa</name>
    <name type="common">Yeast</name>
    <name type="synonym">Rhodotorula rubra</name>
    <dbReference type="NCBI Taxonomy" id="5537"/>
    <lineage>
        <taxon>Eukaryota</taxon>
        <taxon>Fungi</taxon>
        <taxon>Dikarya</taxon>
        <taxon>Basidiomycota</taxon>
        <taxon>Pucciniomycotina</taxon>
        <taxon>Microbotryomycetes</taxon>
        <taxon>Sporidiobolales</taxon>
        <taxon>Sporidiobolaceae</taxon>
        <taxon>Rhodotorula</taxon>
    </lineage>
</organism>
<feature type="compositionally biased region" description="Low complexity" evidence="6">
    <location>
        <begin position="124"/>
        <end position="135"/>
    </location>
</feature>
<keyword evidence="7" id="KW-0472">Membrane</keyword>
<feature type="compositionally biased region" description="Low complexity" evidence="6">
    <location>
        <begin position="257"/>
        <end position="282"/>
    </location>
</feature>
<feature type="region of interest" description="Disordered" evidence="6">
    <location>
        <begin position="89"/>
        <end position="303"/>
    </location>
</feature>
<comment type="similarity">
    <text evidence="2">Belongs to the RRP17 family.</text>
</comment>
<dbReference type="PANTHER" id="PTHR14577:SF0">
    <property type="entry name" value="NUCLEOLAR PROTEIN 12"/>
    <property type="match status" value="1"/>
</dbReference>
<evidence type="ECO:0000256" key="4">
    <source>
        <dbReference type="ARBA" id="ARBA00023242"/>
    </source>
</evidence>
<feature type="compositionally biased region" description="Basic and acidic residues" evidence="6">
    <location>
        <begin position="697"/>
        <end position="706"/>
    </location>
</feature>
<evidence type="ECO:0000313" key="8">
    <source>
        <dbReference type="EMBL" id="KAG0658908.1"/>
    </source>
</evidence>
<feature type="transmembrane region" description="Helical" evidence="7">
    <location>
        <begin position="415"/>
        <end position="438"/>
    </location>
</feature>
<dbReference type="EMBL" id="PUHQ01000060">
    <property type="protein sequence ID" value="KAG0658908.1"/>
    <property type="molecule type" value="Genomic_DNA"/>
</dbReference>
<dbReference type="PANTHER" id="PTHR14577">
    <property type="entry name" value="NUCLEOLAR PROTEIN 12"/>
    <property type="match status" value="1"/>
</dbReference>
<evidence type="ECO:0000256" key="3">
    <source>
        <dbReference type="ARBA" id="ARBA00023054"/>
    </source>
</evidence>
<comment type="subcellular location">
    <subcellularLocation>
        <location evidence="1">Nucleus</location>
        <location evidence="1">Nucleolus</location>
    </subcellularLocation>
</comment>
<feature type="compositionally biased region" description="Basic and acidic residues" evidence="6">
    <location>
        <begin position="95"/>
        <end position="105"/>
    </location>
</feature>
<reference evidence="8 9" key="1">
    <citation type="submission" date="2020-11" db="EMBL/GenBank/DDBJ databases">
        <title>Kefir isolates.</title>
        <authorList>
            <person name="Marcisauskas S."/>
            <person name="Kim Y."/>
            <person name="Blasche S."/>
        </authorList>
    </citation>
    <scope>NUCLEOTIDE SEQUENCE [LARGE SCALE GENOMIC DNA]</scope>
    <source>
        <strain evidence="8 9">KR</strain>
    </source>
</reference>
<feature type="compositionally biased region" description="Acidic residues" evidence="6">
    <location>
        <begin position="600"/>
        <end position="625"/>
    </location>
</feature>
<dbReference type="Pfam" id="PF09805">
    <property type="entry name" value="Nop25"/>
    <property type="match status" value="1"/>
</dbReference>
<feature type="compositionally biased region" description="Pro residues" evidence="6">
    <location>
        <begin position="144"/>
        <end position="153"/>
    </location>
</feature>
<dbReference type="InterPro" id="IPR019186">
    <property type="entry name" value="Nucleolar_protein_12"/>
</dbReference>
<evidence type="ECO:0000256" key="7">
    <source>
        <dbReference type="SAM" id="Phobius"/>
    </source>
</evidence>
<evidence type="ECO:0000256" key="2">
    <source>
        <dbReference type="ARBA" id="ARBA00007175"/>
    </source>
</evidence>
<keyword evidence="3 5" id="KW-0175">Coiled coil</keyword>